<comment type="caution">
    <text evidence="2">The sequence shown here is derived from an EMBL/GenBank/DDBJ whole genome shotgun (WGS) entry which is preliminary data.</text>
</comment>
<feature type="region of interest" description="Disordered" evidence="1">
    <location>
        <begin position="1"/>
        <end position="35"/>
    </location>
</feature>
<sequence length="131" mass="13670">MGTTHSSLEQGITTVVAPSPDPDDTEGASQEAHEETLQALREVERHLACLGAQLRQLQEGTSTAVGTTFETTSAPARPPQNGLYDTTTASISTTNTAASTSRPARPPTPSRVAASNTDWLGIATYLSEGDS</sequence>
<protein>
    <submittedName>
        <fullName evidence="2">Uncharacterized protein</fullName>
    </submittedName>
</protein>
<proteinExistence type="predicted"/>
<feature type="compositionally biased region" description="Low complexity" evidence="1">
    <location>
        <begin position="86"/>
        <end position="103"/>
    </location>
</feature>
<feature type="non-terminal residue" evidence="2">
    <location>
        <position position="1"/>
    </location>
</feature>
<reference evidence="2 3" key="1">
    <citation type="journal article" date="2021" name="Sci. Rep.">
        <title>Genome sequencing of the multicellular alga Astrephomene provides insights into convergent evolution of germ-soma differentiation.</title>
        <authorList>
            <person name="Yamashita S."/>
            <person name="Yamamoto K."/>
            <person name="Matsuzaki R."/>
            <person name="Suzuki S."/>
            <person name="Yamaguchi H."/>
            <person name="Hirooka S."/>
            <person name="Minakuchi Y."/>
            <person name="Miyagishima S."/>
            <person name="Kawachi M."/>
            <person name="Toyoda A."/>
            <person name="Nozaki H."/>
        </authorList>
    </citation>
    <scope>NUCLEOTIDE SEQUENCE [LARGE SCALE GENOMIC DNA]</scope>
    <source>
        <strain evidence="2 3">NIES-4017</strain>
    </source>
</reference>
<evidence type="ECO:0000256" key="1">
    <source>
        <dbReference type="SAM" id="MobiDB-lite"/>
    </source>
</evidence>
<dbReference type="Proteomes" id="UP001054857">
    <property type="component" value="Unassembled WGS sequence"/>
</dbReference>
<dbReference type="EMBL" id="BMAR01000081">
    <property type="protein sequence ID" value="GFR52986.1"/>
    <property type="molecule type" value="Genomic_DNA"/>
</dbReference>
<dbReference type="AlphaFoldDB" id="A0AAD3HU29"/>
<evidence type="ECO:0000313" key="3">
    <source>
        <dbReference type="Proteomes" id="UP001054857"/>
    </source>
</evidence>
<feature type="region of interest" description="Disordered" evidence="1">
    <location>
        <begin position="68"/>
        <end position="116"/>
    </location>
</feature>
<keyword evidence="3" id="KW-1185">Reference proteome</keyword>
<name>A0AAD3HU29_9CHLO</name>
<feature type="compositionally biased region" description="Polar residues" evidence="1">
    <location>
        <begin position="1"/>
        <end position="13"/>
    </location>
</feature>
<organism evidence="2 3">
    <name type="scientific">Astrephomene gubernaculifera</name>
    <dbReference type="NCBI Taxonomy" id="47775"/>
    <lineage>
        <taxon>Eukaryota</taxon>
        <taxon>Viridiplantae</taxon>
        <taxon>Chlorophyta</taxon>
        <taxon>core chlorophytes</taxon>
        <taxon>Chlorophyceae</taxon>
        <taxon>CS clade</taxon>
        <taxon>Chlamydomonadales</taxon>
        <taxon>Astrephomenaceae</taxon>
        <taxon>Astrephomene</taxon>
    </lineage>
</organism>
<accession>A0AAD3HU29</accession>
<gene>
    <name evidence="2" type="ORF">Agub_g15675</name>
</gene>
<evidence type="ECO:0000313" key="2">
    <source>
        <dbReference type="EMBL" id="GFR52986.1"/>
    </source>
</evidence>